<dbReference type="Pfam" id="PF00587">
    <property type="entry name" value="tRNA-synt_2b"/>
    <property type="match status" value="1"/>
</dbReference>
<evidence type="ECO:0000256" key="3">
    <source>
        <dbReference type="ARBA" id="ARBA00022598"/>
    </source>
</evidence>
<dbReference type="SUPFAM" id="SSF55681">
    <property type="entry name" value="Class II aaRS and biotin synthetases"/>
    <property type="match status" value="1"/>
</dbReference>
<evidence type="ECO:0000256" key="8">
    <source>
        <dbReference type="ARBA" id="ARBA00029731"/>
    </source>
</evidence>
<dbReference type="InterPro" id="IPR045864">
    <property type="entry name" value="aa-tRNA-synth_II/BPL/LPL"/>
</dbReference>
<dbReference type="InterPro" id="IPR002316">
    <property type="entry name" value="Pro-tRNA-ligase_IIa"/>
</dbReference>
<dbReference type="InterPro" id="IPR044140">
    <property type="entry name" value="ProRS_anticodon_short"/>
</dbReference>
<dbReference type="GO" id="GO:0004827">
    <property type="term" value="F:proline-tRNA ligase activity"/>
    <property type="evidence" value="ECO:0007669"/>
    <property type="project" value="UniProtKB-EC"/>
</dbReference>
<dbReference type="InterPro" id="IPR004154">
    <property type="entry name" value="Anticodon-bd"/>
</dbReference>
<dbReference type="InterPro" id="IPR036621">
    <property type="entry name" value="Anticodon-bd_dom_sf"/>
</dbReference>
<keyword evidence="3" id="KW-0436">Ligase</keyword>
<dbReference type="CDD" id="cd00861">
    <property type="entry name" value="ProRS_anticodon_short"/>
    <property type="match status" value="1"/>
</dbReference>
<dbReference type="AlphaFoldDB" id="A0A1G2KVE7"/>
<gene>
    <name evidence="11" type="ORF">A3C92_00320</name>
</gene>
<dbReference type="InterPro" id="IPR006195">
    <property type="entry name" value="aa-tRNA-synth_II"/>
</dbReference>
<evidence type="ECO:0000256" key="9">
    <source>
        <dbReference type="ARBA" id="ARBA00047671"/>
    </source>
</evidence>
<dbReference type="GO" id="GO:0006433">
    <property type="term" value="P:prolyl-tRNA aminoacylation"/>
    <property type="evidence" value="ECO:0007669"/>
    <property type="project" value="InterPro"/>
</dbReference>
<keyword evidence="5" id="KW-0067">ATP-binding</keyword>
<evidence type="ECO:0000259" key="10">
    <source>
        <dbReference type="PROSITE" id="PS50862"/>
    </source>
</evidence>
<keyword evidence="7" id="KW-0030">Aminoacyl-tRNA synthetase</keyword>
<keyword evidence="6" id="KW-0648">Protein biosynthesis</keyword>
<dbReference type="Gene3D" id="3.30.930.10">
    <property type="entry name" value="Bira Bifunctional Protein, Domain 2"/>
    <property type="match status" value="1"/>
</dbReference>
<evidence type="ECO:0000256" key="1">
    <source>
        <dbReference type="ARBA" id="ARBA00012831"/>
    </source>
</evidence>
<dbReference type="PRINTS" id="PR01046">
    <property type="entry name" value="TRNASYNTHPRO"/>
</dbReference>
<reference evidence="11 12" key="1">
    <citation type="journal article" date="2016" name="Nat. Commun.">
        <title>Thousands of microbial genomes shed light on interconnected biogeochemical processes in an aquifer system.</title>
        <authorList>
            <person name="Anantharaman K."/>
            <person name="Brown C.T."/>
            <person name="Hug L.A."/>
            <person name="Sharon I."/>
            <person name="Castelle C.J."/>
            <person name="Probst A.J."/>
            <person name="Thomas B.C."/>
            <person name="Singh A."/>
            <person name="Wilkins M.J."/>
            <person name="Karaoz U."/>
            <person name="Brodie E.L."/>
            <person name="Williams K.H."/>
            <person name="Hubbard S.S."/>
            <person name="Banfield J.F."/>
        </authorList>
    </citation>
    <scope>NUCLEOTIDE SEQUENCE [LARGE SCALE GENOMIC DNA]</scope>
</reference>
<evidence type="ECO:0000256" key="5">
    <source>
        <dbReference type="ARBA" id="ARBA00022840"/>
    </source>
</evidence>
<comment type="catalytic activity">
    <reaction evidence="9">
        <text>tRNA(Pro) + L-proline + ATP = L-prolyl-tRNA(Pro) + AMP + diphosphate</text>
        <dbReference type="Rhea" id="RHEA:14305"/>
        <dbReference type="Rhea" id="RHEA-COMP:9700"/>
        <dbReference type="Rhea" id="RHEA-COMP:9702"/>
        <dbReference type="ChEBI" id="CHEBI:30616"/>
        <dbReference type="ChEBI" id="CHEBI:33019"/>
        <dbReference type="ChEBI" id="CHEBI:60039"/>
        <dbReference type="ChEBI" id="CHEBI:78442"/>
        <dbReference type="ChEBI" id="CHEBI:78532"/>
        <dbReference type="ChEBI" id="CHEBI:456215"/>
        <dbReference type="EC" id="6.1.1.15"/>
    </reaction>
</comment>
<name>A0A1G2KVE7_9BACT</name>
<dbReference type="EMBL" id="MHQN01000020">
    <property type="protein sequence ID" value="OHA03373.1"/>
    <property type="molecule type" value="Genomic_DNA"/>
</dbReference>
<evidence type="ECO:0000313" key="12">
    <source>
        <dbReference type="Proteomes" id="UP000177177"/>
    </source>
</evidence>
<comment type="caution">
    <text evidence="11">The sequence shown here is derived from an EMBL/GenBank/DDBJ whole genome shotgun (WGS) entry which is preliminary data.</text>
</comment>
<organism evidence="11 12">
    <name type="scientific">Candidatus Sungbacteria bacterium RIFCSPHIGHO2_02_FULL_53_17</name>
    <dbReference type="NCBI Taxonomy" id="1802275"/>
    <lineage>
        <taxon>Bacteria</taxon>
        <taxon>Candidatus Sungiibacteriota</taxon>
    </lineage>
</organism>
<dbReference type="PROSITE" id="PS50862">
    <property type="entry name" value="AA_TRNA_LIGASE_II"/>
    <property type="match status" value="1"/>
</dbReference>
<evidence type="ECO:0000256" key="6">
    <source>
        <dbReference type="ARBA" id="ARBA00022917"/>
    </source>
</evidence>
<accession>A0A1G2KVE7</accession>
<protein>
    <recommendedName>
        <fullName evidence="2">Proline--tRNA ligase</fullName>
        <ecNumber evidence="1">6.1.1.15</ecNumber>
    </recommendedName>
    <alternativeName>
        <fullName evidence="8">Prolyl-tRNA synthetase</fullName>
    </alternativeName>
</protein>
<dbReference type="Proteomes" id="UP000177177">
    <property type="component" value="Unassembled WGS sequence"/>
</dbReference>
<dbReference type="PANTHER" id="PTHR42753">
    <property type="entry name" value="MITOCHONDRIAL RIBOSOME PROTEIN L39/PROLYL-TRNA LIGASE FAMILY MEMBER"/>
    <property type="match status" value="1"/>
</dbReference>
<dbReference type="InterPro" id="IPR002314">
    <property type="entry name" value="aa-tRNA-synt_IIb"/>
</dbReference>
<dbReference type="SUPFAM" id="SSF52954">
    <property type="entry name" value="Class II aaRS ABD-related"/>
    <property type="match status" value="1"/>
</dbReference>
<feature type="domain" description="Aminoacyl-transfer RNA synthetases class-II family profile" evidence="10">
    <location>
        <begin position="38"/>
        <end position="321"/>
    </location>
</feature>
<evidence type="ECO:0000256" key="2">
    <source>
        <dbReference type="ARBA" id="ARBA00019110"/>
    </source>
</evidence>
<dbReference type="PANTHER" id="PTHR42753:SF2">
    <property type="entry name" value="PROLINE--TRNA LIGASE"/>
    <property type="match status" value="1"/>
</dbReference>
<keyword evidence="4" id="KW-0547">Nucleotide-binding</keyword>
<dbReference type="Pfam" id="PF03129">
    <property type="entry name" value="HGTP_anticodon"/>
    <property type="match status" value="1"/>
</dbReference>
<dbReference type="Gene3D" id="3.40.50.800">
    <property type="entry name" value="Anticodon-binding domain"/>
    <property type="match status" value="1"/>
</dbReference>
<dbReference type="InterPro" id="IPR050062">
    <property type="entry name" value="Pro-tRNA_synthetase"/>
</dbReference>
<evidence type="ECO:0000313" key="11">
    <source>
        <dbReference type="EMBL" id="OHA03373.1"/>
    </source>
</evidence>
<evidence type="ECO:0000256" key="4">
    <source>
        <dbReference type="ARBA" id="ARBA00022741"/>
    </source>
</evidence>
<dbReference type="GO" id="GO:0005524">
    <property type="term" value="F:ATP binding"/>
    <property type="evidence" value="ECO:0007669"/>
    <property type="project" value="UniProtKB-KW"/>
</dbReference>
<dbReference type="EC" id="6.1.1.15" evidence="1"/>
<proteinExistence type="predicted"/>
<evidence type="ECO:0000256" key="7">
    <source>
        <dbReference type="ARBA" id="ARBA00023146"/>
    </source>
</evidence>
<sequence>MRQSRLFGKTLREDPKDEVAANARLLERGGFVYKSMAGVYEYLPLGLRVLDRINAIIREEMNAIGGQEVFFAALQPKDRWEKSGRWKVLGEEVMYQFKDHSGRELGLASTHEEVAAEAAARSIYSYKDLPLFIYQIQVKFRDELRAKSGLMRGREFFMKDLYSFHADAADLERFYWKSADRAYRKIFTRCGLDAYLTEASGGTFTKEFTHEYQVLSGAGEDLIFYCANPACRYAQNREIATLQDGGRCPKCDDGKITMGKSIEVGNIFRLGTRYAEAMGLFYADKDGKKHPVVMGSYGIGPGRVMATVVETHRDERGIMWPDALAPYAAHLIALGADDSRARKEAEKIYAQMEKKGIAVLYDDRADKTAGERFADADLIGLPWRVVVSEKTMEKKGVEIKRRGDAKSRIVSAADVFKRIS</sequence>
<dbReference type="GO" id="GO:0005829">
    <property type="term" value="C:cytosol"/>
    <property type="evidence" value="ECO:0007669"/>
    <property type="project" value="TreeGrafter"/>
</dbReference>